<keyword evidence="4" id="KW-1185">Reference proteome</keyword>
<dbReference type="InterPro" id="IPR038740">
    <property type="entry name" value="BioF2-like_GNAT_dom"/>
</dbReference>
<gene>
    <name evidence="3" type="ORF">KC207_02430</name>
</gene>
<reference evidence="3" key="1">
    <citation type="submission" date="2021-04" db="EMBL/GenBank/DDBJ databases">
        <title>Phycicoccus avicenniae sp. nov., a novel endophytic actinomycetes isolated from branch of Avicennia mariana.</title>
        <authorList>
            <person name="Tuo L."/>
        </authorList>
    </citation>
    <scope>NUCLEOTIDE SEQUENCE</scope>
    <source>
        <strain evidence="3">BSK3Z-2</strain>
    </source>
</reference>
<evidence type="ECO:0000256" key="1">
    <source>
        <dbReference type="SAM" id="MobiDB-lite"/>
    </source>
</evidence>
<dbReference type="Gene3D" id="3.40.630.30">
    <property type="match status" value="1"/>
</dbReference>
<feature type="domain" description="BioF2-like acetyltransferase" evidence="2">
    <location>
        <begin position="177"/>
        <end position="322"/>
    </location>
</feature>
<organism evidence="3 4">
    <name type="scientific">Phycicoccus avicenniae</name>
    <dbReference type="NCBI Taxonomy" id="2828860"/>
    <lineage>
        <taxon>Bacteria</taxon>
        <taxon>Bacillati</taxon>
        <taxon>Actinomycetota</taxon>
        <taxon>Actinomycetes</taxon>
        <taxon>Micrococcales</taxon>
        <taxon>Intrasporangiaceae</taxon>
        <taxon>Phycicoccus</taxon>
    </lineage>
</organism>
<dbReference type="RefSeq" id="WP_211601313.1">
    <property type="nucleotide sequence ID" value="NZ_JAGSNF010000003.1"/>
</dbReference>
<dbReference type="SUPFAM" id="SSF55729">
    <property type="entry name" value="Acyl-CoA N-acyltransferases (Nat)"/>
    <property type="match status" value="1"/>
</dbReference>
<dbReference type="Pfam" id="PF13480">
    <property type="entry name" value="Acetyltransf_6"/>
    <property type="match status" value="1"/>
</dbReference>
<evidence type="ECO:0000313" key="4">
    <source>
        <dbReference type="Proteomes" id="UP000677016"/>
    </source>
</evidence>
<dbReference type="EC" id="2.3.1.-" evidence="3"/>
<dbReference type="EMBL" id="JAGSNF010000003">
    <property type="protein sequence ID" value="MBR7742149.1"/>
    <property type="molecule type" value="Genomic_DNA"/>
</dbReference>
<comment type="caution">
    <text evidence="3">The sequence shown here is derived from an EMBL/GenBank/DDBJ whole genome shotgun (WGS) entry which is preliminary data.</text>
</comment>
<sequence length="600" mass="65917">MDVEVVADGAGLAALEEDWRRLDEADPRSELYTSFDGVRAWWAGFGAQEQWTLHVLVARHNGAVVGLLPLVRQARRTGGRTRQVLRFAAHGDYLGAVVDPAGPVGTVLKALLDHVDADPAWDVLRLDGIRAGSWLCSATLGSERWNRHLRHQVEQPCILLADVPDLATFEERGLPSKTRKYRNRLLRDHDVRFVVRDGDDGDVLARLAALHVREKEHLVQDEGRSERHSWGENPQRMGMYERMFATPGLVRTFCYESPAGDLLAARSTFRHGRTLLSWTSAYDPALRDYRLGKVIQYDVLEHVLAEGGVDVFDLGSGRYPWKFEWTEDFGSTYGLRVERRATEPAQQGEQVQAAPDAASAASDTTRPRHDLRSLARRARPLARRARPLVGRVVRAARSVRTTSSPPSPQGEVWYLARPGDELHALGGRLAATDPADLSLVHVAVGVPAGRRRALAREIGRPLEDREVEAAVRAELLDAAGAVGVDPDRVLLARKASRAAARAVVDTALDRHPGARHVVAVGAGPGGWLADHVVDAARRRGLEVEVVDPDPGHPGPTAREVVAAYRTWDPDGGRLALHRESASEFLVAVGEDPADPRARDL</sequence>
<keyword evidence="3" id="KW-0012">Acyltransferase</keyword>
<dbReference type="GO" id="GO:0016746">
    <property type="term" value="F:acyltransferase activity"/>
    <property type="evidence" value="ECO:0007669"/>
    <property type="project" value="UniProtKB-KW"/>
</dbReference>
<keyword evidence="3" id="KW-0808">Transferase</keyword>
<name>A0A941D4W6_9MICO</name>
<evidence type="ECO:0000259" key="2">
    <source>
        <dbReference type="Pfam" id="PF13480"/>
    </source>
</evidence>
<proteinExistence type="predicted"/>
<feature type="region of interest" description="Disordered" evidence="1">
    <location>
        <begin position="343"/>
        <end position="376"/>
    </location>
</feature>
<accession>A0A941D4W6</accession>
<dbReference type="Proteomes" id="UP000677016">
    <property type="component" value="Unassembled WGS sequence"/>
</dbReference>
<evidence type="ECO:0000313" key="3">
    <source>
        <dbReference type="EMBL" id="MBR7742149.1"/>
    </source>
</evidence>
<feature type="compositionally biased region" description="Low complexity" evidence="1">
    <location>
        <begin position="353"/>
        <end position="364"/>
    </location>
</feature>
<dbReference type="InterPro" id="IPR016181">
    <property type="entry name" value="Acyl_CoA_acyltransferase"/>
</dbReference>
<protein>
    <submittedName>
        <fullName evidence="3">GNAT family N-acetyltransferase</fullName>
        <ecNumber evidence="3">2.3.1.-</ecNumber>
    </submittedName>
</protein>
<dbReference type="AlphaFoldDB" id="A0A941D4W6"/>